<feature type="domain" description="C2H2-type" evidence="3">
    <location>
        <begin position="548"/>
        <end position="571"/>
    </location>
</feature>
<dbReference type="PROSITE" id="PS00028">
    <property type="entry name" value="ZINC_FINGER_C2H2_1"/>
    <property type="match status" value="1"/>
</dbReference>
<proteinExistence type="predicted"/>
<evidence type="ECO:0000313" key="5">
    <source>
        <dbReference type="EMBL" id="CAI4002514.1"/>
    </source>
</evidence>
<sequence>MALIPKRPHPSAVHHFRGILLLPTLAKSFHALLRKRIMGLLTPQRLPGQFGGFAGQEVLFGSQALRIAGRTALAKGLSFGVLFVDLATAFHCLVREMVVGIGDVDKLHFVMDALRWNDDACQRLQLGHALPCLLESLGAPAYLVRLMRNVHDSTWTTINGKEYLRTHRGTRPGSPIADAVFHFIMYDFSLALKQYLQETGNAALFEEHLAMDLDMIIWSDDLAVPLLAERASMLVPKLLHLLDFVKAEFCKRGFQLNLAKGKTGVVATFCGPDAATSRRQYQLIPQPGMWHTFTDGSESFVHMTPAYRHLGTLFTSDQQLDTEIAFRIGVSRAAFDHIRKRILANRHLPIRLRLQLFNSLVLSKLYFASGSWHTPTGRQIDRLRTAISRMIKIIYGNALPTRATAQLFSHAGILDPRAKLATERLLYAQRLFHHGPEFLQLMIHAEAEHHPFSWLVGLRHDLQWMQGVEADPDPILVAHDLTDLIDHWQRDTGCWKHRIHRVSRRHLYQEAMILEVQQWHADIFKLLRSQAFTFCPDPTQLHLQERLYPCPDCDRCFTTPQGVHTHRRKKHGVFSLEHHLLDSATCPACLTYLWSTQRVQQHLAYMPRSGLPNPCFAYLQQIGYAVSYAAEHLPTAQKGQSRLDALPTAGPYGCGPTARDRHLADLRARKLAVEAEFSAYVQPHDPARAGDRLGSLLSATTRNWFRDFCDANHDFAPIERPQDRWLDILCRLPTDYESWTARVFILWGRHILPDINADLWDGEAEAYLDAEYAELAAEFDEYWLEARLQSLTRQIDQAAEPIPVAEPHRPVRPPQQDAQPRSTPQLAIPRLFQTQERWHAELERVQWLDLPAGHPCETFSSARWTDPPPELQHHRWPRPLRTALRLFGLDHRSFRELRQTRLGSAFFLQTVWALACHVIYGGLFLEEHPGIPTQPHHPSVWRSAILKLFRKHPDIRLHEIAQWRFGASTVKPTGLLALRMPHFLADLYAHADPGARRPVQQAIGLDQDGNFRTSCHKEYPHRLSSGFASAIANQLLRNFNAQSLRPLADLPHPLREWVHEVARDSDFIRSNTTWLPDFQG</sequence>
<reference evidence="5" key="1">
    <citation type="submission" date="2022-10" db="EMBL/GenBank/DDBJ databases">
        <authorList>
            <person name="Chen Y."/>
            <person name="Dougan E. K."/>
            <person name="Chan C."/>
            <person name="Rhodes N."/>
            <person name="Thang M."/>
        </authorList>
    </citation>
    <scope>NUCLEOTIDE SEQUENCE</scope>
</reference>
<evidence type="ECO:0000256" key="2">
    <source>
        <dbReference type="SAM" id="MobiDB-lite"/>
    </source>
</evidence>
<dbReference type="PANTHER" id="PTHR47027:SF20">
    <property type="entry name" value="REVERSE TRANSCRIPTASE-LIKE PROTEIN WITH RNA-DIRECTED DNA POLYMERASE DOMAIN"/>
    <property type="match status" value="1"/>
</dbReference>
<accession>A0A9P1G692</accession>
<dbReference type="GO" id="GO:0008270">
    <property type="term" value="F:zinc ion binding"/>
    <property type="evidence" value="ECO:0007669"/>
    <property type="project" value="UniProtKB-KW"/>
</dbReference>
<evidence type="ECO:0008006" key="8">
    <source>
        <dbReference type="Google" id="ProtNLM"/>
    </source>
</evidence>
<evidence type="ECO:0000259" key="4">
    <source>
        <dbReference type="PROSITE" id="PS50878"/>
    </source>
</evidence>
<feature type="region of interest" description="Disordered" evidence="2">
    <location>
        <begin position="800"/>
        <end position="825"/>
    </location>
</feature>
<dbReference type="PANTHER" id="PTHR47027">
    <property type="entry name" value="REVERSE TRANSCRIPTASE DOMAIN-CONTAINING PROTEIN"/>
    <property type="match status" value="1"/>
</dbReference>
<keyword evidence="1" id="KW-0862">Zinc</keyword>
<dbReference type="EMBL" id="CAMXCT020003112">
    <property type="protein sequence ID" value="CAL1155889.1"/>
    <property type="molecule type" value="Genomic_DNA"/>
</dbReference>
<evidence type="ECO:0000259" key="3">
    <source>
        <dbReference type="PROSITE" id="PS50157"/>
    </source>
</evidence>
<protein>
    <recommendedName>
        <fullName evidence="8">C2H2-type domain-containing protein</fullName>
    </recommendedName>
</protein>
<dbReference type="PROSITE" id="PS50878">
    <property type="entry name" value="RT_POL"/>
    <property type="match status" value="1"/>
</dbReference>
<evidence type="ECO:0000313" key="7">
    <source>
        <dbReference type="Proteomes" id="UP001152797"/>
    </source>
</evidence>
<name>A0A9P1G692_9DINO</name>
<keyword evidence="1" id="KW-0863">Zinc-finger</keyword>
<evidence type="ECO:0000313" key="6">
    <source>
        <dbReference type="EMBL" id="CAL1155889.1"/>
    </source>
</evidence>
<dbReference type="AlphaFoldDB" id="A0A9P1G692"/>
<gene>
    <name evidence="5" type="ORF">C1SCF055_LOCUS28461</name>
</gene>
<dbReference type="InterPro" id="IPR000477">
    <property type="entry name" value="RT_dom"/>
</dbReference>
<reference evidence="6" key="2">
    <citation type="submission" date="2024-04" db="EMBL/GenBank/DDBJ databases">
        <authorList>
            <person name="Chen Y."/>
            <person name="Shah S."/>
            <person name="Dougan E. K."/>
            <person name="Thang M."/>
            <person name="Chan C."/>
        </authorList>
    </citation>
    <scope>NUCLEOTIDE SEQUENCE [LARGE SCALE GENOMIC DNA]</scope>
</reference>
<feature type="compositionally biased region" description="Polar residues" evidence="2">
    <location>
        <begin position="816"/>
        <end position="825"/>
    </location>
</feature>
<dbReference type="OrthoDB" id="8922241at2759"/>
<keyword evidence="1" id="KW-0479">Metal-binding</keyword>
<keyword evidence="7" id="KW-1185">Reference proteome</keyword>
<organism evidence="5">
    <name type="scientific">Cladocopium goreaui</name>
    <dbReference type="NCBI Taxonomy" id="2562237"/>
    <lineage>
        <taxon>Eukaryota</taxon>
        <taxon>Sar</taxon>
        <taxon>Alveolata</taxon>
        <taxon>Dinophyceae</taxon>
        <taxon>Suessiales</taxon>
        <taxon>Symbiodiniaceae</taxon>
        <taxon>Cladocopium</taxon>
    </lineage>
</organism>
<dbReference type="EMBL" id="CAMXCT030003112">
    <property type="protein sequence ID" value="CAL4789826.1"/>
    <property type="molecule type" value="Genomic_DNA"/>
</dbReference>
<dbReference type="PROSITE" id="PS50157">
    <property type="entry name" value="ZINC_FINGER_C2H2_2"/>
    <property type="match status" value="1"/>
</dbReference>
<comment type="caution">
    <text evidence="5">The sequence shown here is derived from an EMBL/GenBank/DDBJ whole genome shotgun (WGS) entry which is preliminary data.</text>
</comment>
<dbReference type="Proteomes" id="UP001152797">
    <property type="component" value="Unassembled WGS sequence"/>
</dbReference>
<dbReference type="EMBL" id="CAMXCT010003112">
    <property type="protein sequence ID" value="CAI4002514.1"/>
    <property type="molecule type" value="Genomic_DNA"/>
</dbReference>
<feature type="domain" description="Reverse transcriptase" evidence="4">
    <location>
        <begin position="1"/>
        <end position="274"/>
    </location>
</feature>
<evidence type="ECO:0000256" key="1">
    <source>
        <dbReference type="PROSITE-ProRule" id="PRU00042"/>
    </source>
</evidence>
<dbReference type="InterPro" id="IPR013087">
    <property type="entry name" value="Znf_C2H2_type"/>
</dbReference>